<sequence length="104" mass="12405">VPRRIIEYQLHFEKHSSLTDAELDDVISDGLKTIHRCGYWNMCGHLHPRGHKVQWDPIQDSMRRLCLEEILMWALQLMAVRCRTYFVQAPLSLWHINGNHKLMR</sequence>
<proteinExistence type="predicted"/>
<reference evidence="1 2" key="1">
    <citation type="submission" date="2022-05" db="EMBL/GenBank/DDBJ databases">
        <authorList>
            <consortium name="Genoscope - CEA"/>
            <person name="William W."/>
        </authorList>
    </citation>
    <scope>NUCLEOTIDE SEQUENCE [LARGE SCALE GENOMIC DNA]</scope>
</reference>
<name>A0AAU9WU55_9CNID</name>
<organism evidence="1 2">
    <name type="scientific">Pocillopora meandrina</name>
    <dbReference type="NCBI Taxonomy" id="46732"/>
    <lineage>
        <taxon>Eukaryota</taxon>
        <taxon>Metazoa</taxon>
        <taxon>Cnidaria</taxon>
        <taxon>Anthozoa</taxon>
        <taxon>Hexacorallia</taxon>
        <taxon>Scleractinia</taxon>
        <taxon>Astrocoeniina</taxon>
        <taxon>Pocilloporidae</taxon>
        <taxon>Pocillopora</taxon>
    </lineage>
</organism>
<evidence type="ECO:0000313" key="2">
    <source>
        <dbReference type="Proteomes" id="UP001159428"/>
    </source>
</evidence>
<evidence type="ECO:0000313" key="1">
    <source>
        <dbReference type="EMBL" id="CAH3125689.1"/>
    </source>
</evidence>
<dbReference type="Proteomes" id="UP001159428">
    <property type="component" value="Unassembled WGS sequence"/>
</dbReference>
<gene>
    <name evidence="1" type="ORF">PMEA_00012227</name>
</gene>
<keyword evidence="2" id="KW-1185">Reference proteome</keyword>
<accession>A0AAU9WU55</accession>
<dbReference type="AlphaFoldDB" id="A0AAU9WU55"/>
<feature type="non-terminal residue" evidence="1">
    <location>
        <position position="1"/>
    </location>
</feature>
<comment type="caution">
    <text evidence="1">The sequence shown here is derived from an EMBL/GenBank/DDBJ whole genome shotgun (WGS) entry which is preliminary data.</text>
</comment>
<dbReference type="EMBL" id="CALNXJ010000021">
    <property type="protein sequence ID" value="CAH3125689.1"/>
    <property type="molecule type" value="Genomic_DNA"/>
</dbReference>
<protein>
    <submittedName>
        <fullName evidence="1">Uncharacterized protein</fullName>
    </submittedName>
</protein>